<dbReference type="OrthoDB" id="9806925at2"/>
<evidence type="ECO:0000259" key="20">
    <source>
        <dbReference type="PROSITE" id="PS51383"/>
    </source>
</evidence>
<protein>
    <recommendedName>
        <fullName evidence="19">Bifunctional NAD(P)H-hydrate repair enzyme</fullName>
    </recommendedName>
    <alternativeName>
        <fullName evidence="19">Nicotinamide nucleotide repair protein</fullName>
    </alternativeName>
    <domain>
        <recommendedName>
            <fullName evidence="19">ADP-dependent (S)-NAD(P)H-hydrate dehydratase</fullName>
            <ecNumber evidence="19">4.2.1.136</ecNumber>
        </recommendedName>
        <alternativeName>
            <fullName evidence="19">ADP-dependent NAD(P)HX dehydratase</fullName>
        </alternativeName>
    </domain>
    <domain>
        <recommendedName>
            <fullName evidence="19">NAD(P)H-hydrate epimerase</fullName>
            <ecNumber evidence="19">5.1.99.6</ecNumber>
        </recommendedName>
    </domain>
</protein>
<evidence type="ECO:0000313" key="22">
    <source>
        <dbReference type="EMBL" id="TWS19175.1"/>
    </source>
</evidence>
<keyword evidence="10 17" id="KW-0520">NAD</keyword>
<keyword evidence="6 17" id="KW-0547">Nucleotide-binding</keyword>
<dbReference type="GO" id="GO:0110051">
    <property type="term" value="P:metabolite repair"/>
    <property type="evidence" value="ECO:0007669"/>
    <property type="project" value="TreeGrafter"/>
</dbReference>
<evidence type="ECO:0000256" key="4">
    <source>
        <dbReference type="ARBA" id="ARBA00009524"/>
    </source>
</evidence>
<comment type="similarity">
    <text evidence="3 19">In the N-terminal section; belongs to the NnrE/AIBP family.</text>
</comment>
<comment type="caution">
    <text evidence="22">The sequence shown here is derived from an EMBL/GenBank/DDBJ whole genome shotgun (WGS) entry which is preliminary data.</text>
</comment>
<dbReference type="Pfam" id="PF01256">
    <property type="entry name" value="Carb_kinase"/>
    <property type="match status" value="1"/>
</dbReference>
<keyword evidence="7 17" id="KW-0067">ATP-binding</keyword>
<dbReference type="GO" id="GO:0052856">
    <property type="term" value="F:NAD(P)HX epimerase activity"/>
    <property type="evidence" value="ECO:0007669"/>
    <property type="project" value="UniProtKB-UniRule"/>
</dbReference>
<dbReference type="EMBL" id="VIGW01000005">
    <property type="protein sequence ID" value="TWS19175.1"/>
    <property type="molecule type" value="Genomic_DNA"/>
</dbReference>
<proteinExistence type="inferred from homology"/>
<evidence type="ECO:0000256" key="9">
    <source>
        <dbReference type="ARBA" id="ARBA00022958"/>
    </source>
</evidence>
<feature type="binding site" evidence="18">
    <location>
        <position position="118"/>
    </location>
    <ligand>
        <name>K(+)</name>
        <dbReference type="ChEBI" id="CHEBI:29103"/>
    </ligand>
</feature>
<dbReference type="InterPro" id="IPR036652">
    <property type="entry name" value="YjeF_N_dom_sf"/>
</dbReference>
<evidence type="ECO:0000313" key="23">
    <source>
        <dbReference type="Proteomes" id="UP000317291"/>
    </source>
</evidence>
<sequence length="472" mass="46880">MRHYHHPDSVRAAESPLIAALPDGALMRRAAYGLAGVCARELADRTGGTSGRRVTLLVGSGDNGGDALFAGAFLRRRGVAVEAVLLAPDRAHAAGLRALTRAGGRVVTAPSRPDLVVDGIVGISGRGALRPEAAELVDGIAAPIVAADTPSGVDVETGVVHGPAVTAAVTVAFGALKPVHALAPARCGRVELIDIGLALPPDRSARELRAYDDADLAALWPVPGPADDKYSLGVLGVVAGGATYPGAAVLATGAAIRATSGMVRYAGTARAAVLAAWPETVASDDVADAGRVQAWAAGPGMGVDAAAADRLARVLDQDLPTVLDADALTLLAEHPGLLAGRTAPTVLTPHAGEFARLVGPAGNDRVAAARDAARELDATVLLKGHVTVIAAPDGTVVADTAGSSWAATPGSGDVLTGLVGKLLASGLAPLDAAACGARVHGLAAARAADGAPTHAAAISAAVPSVVRTVLPD</sequence>
<comment type="catalytic activity">
    <reaction evidence="16 17 19">
        <text>(6S)-NADPHX + ADP = AMP + phosphate + NADPH + H(+)</text>
        <dbReference type="Rhea" id="RHEA:32235"/>
        <dbReference type="ChEBI" id="CHEBI:15378"/>
        <dbReference type="ChEBI" id="CHEBI:43474"/>
        <dbReference type="ChEBI" id="CHEBI:57783"/>
        <dbReference type="ChEBI" id="CHEBI:64076"/>
        <dbReference type="ChEBI" id="CHEBI:456215"/>
        <dbReference type="ChEBI" id="CHEBI:456216"/>
        <dbReference type="EC" id="4.2.1.136"/>
    </reaction>
</comment>
<feature type="binding site" evidence="18">
    <location>
        <position position="151"/>
    </location>
    <ligand>
        <name>K(+)</name>
        <dbReference type="ChEBI" id="CHEBI:29103"/>
    </ligand>
</feature>
<feature type="binding site" evidence="17">
    <location>
        <position position="300"/>
    </location>
    <ligand>
        <name>(6S)-NADPHX</name>
        <dbReference type="ChEBI" id="CHEBI:64076"/>
    </ligand>
</feature>
<organism evidence="22 23">
    <name type="scientific">Tsukamurella asaccharolytica</name>
    <dbReference type="NCBI Taxonomy" id="2592067"/>
    <lineage>
        <taxon>Bacteria</taxon>
        <taxon>Bacillati</taxon>
        <taxon>Actinomycetota</taxon>
        <taxon>Actinomycetes</taxon>
        <taxon>Mycobacteriales</taxon>
        <taxon>Tsukamurellaceae</taxon>
        <taxon>Tsukamurella</taxon>
    </lineage>
</organism>
<comment type="function">
    <text evidence="14 19">Bifunctional enzyme that catalyzes the epimerization of the S- and R-forms of NAD(P)HX and the dehydration of the S-form of NAD(P)HX at the expense of ADP, which is converted to AMP. This allows the repair of both epimers of NAD(P)HX, a damaged form of NAD(P)H that is a result of enzymatic or heat-dependent hydration.</text>
</comment>
<feature type="binding site" evidence="17">
    <location>
        <position position="350"/>
    </location>
    <ligand>
        <name>(6S)-NADPHX</name>
        <dbReference type="ChEBI" id="CHEBI:64076"/>
    </ligand>
</feature>
<comment type="cofactor">
    <cofactor evidence="17">
        <name>Mg(2+)</name>
        <dbReference type="ChEBI" id="CHEBI:18420"/>
    </cofactor>
</comment>
<comment type="similarity">
    <text evidence="4 19">In the C-terminal section; belongs to the NnrD/CARKD family.</text>
</comment>
<dbReference type="PIRSF" id="PIRSF017184">
    <property type="entry name" value="Nnr"/>
    <property type="match status" value="1"/>
</dbReference>
<dbReference type="PANTHER" id="PTHR12592:SF0">
    <property type="entry name" value="ATP-DEPENDENT (S)-NAD(P)H-HYDRATE DEHYDRATASE"/>
    <property type="match status" value="1"/>
</dbReference>
<dbReference type="PROSITE" id="PS51385">
    <property type="entry name" value="YJEF_N"/>
    <property type="match status" value="1"/>
</dbReference>
<evidence type="ECO:0000256" key="18">
    <source>
        <dbReference type="HAMAP-Rule" id="MF_01966"/>
    </source>
</evidence>
<feature type="binding site" evidence="17">
    <location>
        <position position="412"/>
    </location>
    <ligand>
        <name>AMP</name>
        <dbReference type="ChEBI" id="CHEBI:456215"/>
    </ligand>
</feature>
<accession>A0A5C5RAP8</accession>
<evidence type="ECO:0000256" key="17">
    <source>
        <dbReference type="HAMAP-Rule" id="MF_01965"/>
    </source>
</evidence>
<dbReference type="PROSITE" id="PS51383">
    <property type="entry name" value="YJEF_C_3"/>
    <property type="match status" value="1"/>
</dbReference>
<feature type="binding site" evidence="18">
    <location>
        <begin position="122"/>
        <end position="128"/>
    </location>
    <ligand>
        <name>(6S)-NADPHX</name>
        <dbReference type="ChEBI" id="CHEBI:64076"/>
    </ligand>
</feature>
<dbReference type="Gene3D" id="3.40.1190.20">
    <property type="match status" value="1"/>
</dbReference>
<dbReference type="InterPro" id="IPR004443">
    <property type="entry name" value="YjeF_N_dom"/>
</dbReference>
<keyword evidence="5 18" id="KW-0479">Metal-binding</keyword>
<dbReference type="EC" id="4.2.1.136" evidence="19"/>
<evidence type="ECO:0000256" key="6">
    <source>
        <dbReference type="ARBA" id="ARBA00022741"/>
    </source>
</evidence>
<feature type="binding site" evidence="17">
    <location>
        <begin position="383"/>
        <end position="387"/>
    </location>
    <ligand>
        <name>AMP</name>
        <dbReference type="ChEBI" id="CHEBI:456215"/>
    </ligand>
</feature>
<keyword evidence="11 18" id="KW-0413">Isomerase</keyword>
<dbReference type="InterPro" id="IPR030677">
    <property type="entry name" value="Nnr"/>
</dbReference>
<feature type="binding site" evidence="18">
    <location>
        <begin position="62"/>
        <end position="66"/>
    </location>
    <ligand>
        <name>(6S)-NADPHX</name>
        <dbReference type="ChEBI" id="CHEBI:64076"/>
    </ligand>
</feature>
<keyword evidence="12 17" id="KW-0456">Lyase</keyword>
<comment type="function">
    <text evidence="18">Catalyzes the epimerization of the S- and R-forms of NAD(P)HX, a damaged form of NAD(P)H that is a result of enzymatic or heat-dependent hydration. This is a prerequisite for the S-specific NAD(P)H-hydrate dehydratase to allow the repair of both epimers of NAD(P)HX.</text>
</comment>
<dbReference type="NCBIfam" id="TIGR00196">
    <property type="entry name" value="yjeF_cterm"/>
    <property type="match status" value="1"/>
</dbReference>
<dbReference type="AlphaFoldDB" id="A0A5C5RAP8"/>
<evidence type="ECO:0000256" key="19">
    <source>
        <dbReference type="PIRNR" id="PIRNR017184"/>
    </source>
</evidence>
<comment type="catalytic activity">
    <reaction evidence="2 18 19">
        <text>(6R)-NADPHX = (6S)-NADPHX</text>
        <dbReference type="Rhea" id="RHEA:32227"/>
        <dbReference type="ChEBI" id="CHEBI:64076"/>
        <dbReference type="ChEBI" id="CHEBI:64077"/>
        <dbReference type="EC" id="5.1.99.6"/>
    </reaction>
</comment>
<dbReference type="HAMAP" id="MF_01965">
    <property type="entry name" value="NADHX_dehydratase"/>
    <property type="match status" value="1"/>
</dbReference>
<dbReference type="GO" id="GO:0005524">
    <property type="term" value="F:ATP binding"/>
    <property type="evidence" value="ECO:0007669"/>
    <property type="project" value="UniProtKB-UniRule"/>
</dbReference>
<comment type="catalytic activity">
    <reaction evidence="1 18 19">
        <text>(6R)-NADHX = (6S)-NADHX</text>
        <dbReference type="Rhea" id="RHEA:32215"/>
        <dbReference type="ChEBI" id="CHEBI:64074"/>
        <dbReference type="ChEBI" id="CHEBI:64075"/>
        <dbReference type="EC" id="5.1.99.6"/>
    </reaction>
</comment>
<reference evidence="22 23" key="1">
    <citation type="submission" date="2019-06" db="EMBL/GenBank/DDBJ databases">
        <title>Tsukamurella conjunctivitidis sp. nov., Tsukamurella assacharolytica sp. nov. and Tsukamurella sputae sp. nov. isolated from patients with conjunctivitis, bacteraemia (lymphoma) and respiratory infection (sputum) in Hong Kong.</title>
        <authorList>
            <person name="Teng J.L.L."/>
            <person name="Lee H.H."/>
            <person name="Fong J.Y.H."/>
            <person name="Fok K.M.N."/>
            <person name="Lau S.K.P."/>
            <person name="Woo P.C.Y."/>
        </authorList>
    </citation>
    <scope>NUCLEOTIDE SEQUENCE [LARGE SCALE GENOMIC DNA]</scope>
    <source>
        <strain evidence="22 23">HKU71</strain>
    </source>
</reference>
<dbReference type="GO" id="GO:0052855">
    <property type="term" value="F:ADP-dependent NAD(P)H-hydrate dehydratase activity"/>
    <property type="evidence" value="ECO:0007669"/>
    <property type="project" value="UniProtKB-UniRule"/>
</dbReference>
<dbReference type="FunFam" id="3.40.50.10260:FF:000008">
    <property type="entry name" value="Multifunctional fusion protein"/>
    <property type="match status" value="1"/>
</dbReference>
<dbReference type="GO" id="GO:0046496">
    <property type="term" value="P:nicotinamide nucleotide metabolic process"/>
    <property type="evidence" value="ECO:0007669"/>
    <property type="project" value="UniProtKB-UniRule"/>
</dbReference>
<comment type="subunit">
    <text evidence="17">Homotetramer.</text>
</comment>
<dbReference type="HAMAP" id="MF_01966">
    <property type="entry name" value="NADHX_epimerase"/>
    <property type="match status" value="1"/>
</dbReference>
<comment type="catalytic activity">
    <reaction evidence="15 17 19">
        <text>(6S)-NADHX + ADP = AMP + phosphate + NADH + H(+)</text>
        <dbReference type="Rhea" id="RHEA:32223"/>
        <dbReference type="ChEBI" id="CHEBI:15378"/>
        <dbReference type="ChEBI" id="CHEBI:43474"/>
        <dbReference type="ChEBI" id="CHEBI:57945"/>
        <dbReference type="ChEBI" id="CHEBI:64074"/>
        <dbReference type="ChEBI" id="CHEBI:456215"/>
        <dbReference type="ChEBI" id="CHEBI:456216"/>
        <dbReference type="EC" id="4.2.1.136"/>
    </reaction>
</comment>
<feature type="domain" description="YjeF N-terminal" evidence="21">
    <location>
        <begin position="10"/>
        <end position="203"/>
    </location>
</feature>
<evidence type="ECO:0000256" key="5">
    <source>
        <dbReference type="ARBA" id="ARBA00022723"/>
    </source>
</evidence>
<evidence type="ECO:0000256" key="10">
    <source>
        <dbReference type="ARBA" id="ARBA00023027"/>
    </source>
</evidence>
<name>A0A5C5RAP8_9ACTN</name>
<comment type="similarity">
    <text evidence="17">Belongs to the NnrD/CARKD family.</text>
</comment>
<evidence type="ECO:0000256" key="2">
    <source>
        <dbReference type="ARBA" id="ARBA00000909"/>
    </source>
</evidence>
<evidence type="ECO:0000256" key="16">
    <source>
        <dbReference type="ARBA" id="ARBA00049209"/>
    </source>
</evidence>
<evidence type="ECO:0000256" key="15">
    <source>
        <dbReference type="ARBA" id="ARBA00048238"/>
    </source>
</evidence>
<keyword evidence="23" id="KW-1185">Reference proteome</keyword>
<evidence type="ECO:0000259" key="21">
    <source>
        <dbReference type="PROSITE" id="PS51385"/>
    </source>
</evidence>
<evidence type="ECO:0000256" key="8">
    <source>
        <dbReference type="ARBA" id="ARBA00022857"/>
    </source>
</evidence>
<dbReference type="SUPFAM" id="SSF64153">
    <property type="entry name" value="YjeF N-terminal domain-like"/>
    <property type="match status" value="1"/>
</dbReference>
<dbReference type="SUPFAM" id="SSF53613">
    <property type="entry name" value="Ribokinase-like"/>
    <property type="match status" value="1"/>
</dbReference>
<dbReference type="InterPro" id="IPR000631">
    <property type="entry name" value="CARKD"/>
</dbReference>
<evidence type="ECO:0000256" key="3">
    <source>
        <dbReference type="ARBA" id="ARBA00006001"/>
    </source>
</evidence>
<dbReference type="Pfam" id="PF03853">
    <property type="entry name" value="YjeF_N"/>
    <property type="match status" value="1"/>
</dbReference>
<dbReference type="InterPro" id="IPR029056">
    <property type="entry name" value="Ribokinase-like"/>
</dbReference>
<evidence type="ECO:0000256" key="13">
    <source>
        <dbReference type="ARBA" id="ARBA00023268"/>
    </source>
</evidence>
<evidence type="ECO:0000256" key="12">
    <source>
        <dbReference type="ARBA" id="ARBA00023239"/>
    </source>
</evidence>
<feature type="binding site" evidence="18">
    <location>
        <position position="63"/>
    </location>
    <ligand>
        <name>K(+)</name>
        <dbReference type="ChEBI" id="CHEBI:29103"/>
    </ligand>
</feature>
<dbReference type="Gene3D" id="3.40.50.10260">
    <property type="entry name" value="YjeF N-terminal domain"/>
    <property type="match status" value="1"/>
</dbReference>
<keyword evidence="8 17" id="KW-0521">NADP</keyword>
<dbReference type="RefSeq" id="WP_146561280.1">
    <property type="nucleotide sequence ID" value="NZ_VIGW01000005.1"/>
</dbReference>
<evidence type="ECO:0000256" key="1">
    <source>
        <dbReference type="ARBA" id="ARBA00000013"/>
    </source>
</evidence>
<comment type="caution">
    <text evidence="18">Lacks conserved residue(s) required for the propagation of feature annotation.</text>
</comment>
<comment type="similarity">
    <text evidence="18">Belongs to the NnrE/AIBP family.</text>
</comment>
<dbReference type="Proteomes" id="UP000317291">
    <property type="component" value="Unassembled WGS sequence"/>
</dbReference>
<feature type="domain" description="YjeF C-terminal" evidence="20">
    <location>
        <begin position="212"/>
        <end position="469"/>
    </location>
</feature>
<feature type="binding site" evidence="17">
    <location>
        <position position="413"/>
    </location>
    <ligand>
        <name>(6S)-NADPHX</name>
        <dbReference type="ChEBI" id="CHEBI:64076"/>
    </ligand>
</feature>
<feature type="binding site" evidence="17">
    <location>
        <position position="247"/>
    </location>
    <ligand>
        <name>(6S)-NADPHX</name>
        <dbReference type="ChEBI" id="CHEBI:64076"/>
    </ligand>
</feature>
<comment type="function">
    <text evidence="17">Catalyzes the dehydration of the S-form of NAD(P)HX at the expense of ADP, which is converted to AMP. Together with NAD(P)HX epimerase, which catalyzes the epimerization of the S- and R-forms, the enzyme allows the repair of both epimers of NAD(P)HX, a damaged form of NAD(P)H that is a result of enzymatic or heat-dependent hydration.</text>
</comment>
<dbReference type="CDD" id="cd01171">
    <property type="entry name" value="YXKO-related"/>
    <property type="match status" value="1"/>
</dbReference>
<keyword evidence="13" id="KW-0511">Multifunctional enzyme</keyword>
<dbReference type="GO" id="GO:0046872">
    <property type="term" value="F:metal ion binding"/>
    <property type="evidence" value="ECO:0007669"/>
    <property type="project" value="UniProtKB-UniRule"/>
</dbReference>
<comment type="cofactor">
    <cofactor evidence="18 19">
        <name>K(+)</name>
        <dbReference type="ChEBI" id="CHEBI:29103"/>
    </cofactor>
    <text evidence="18 19">Binds 1 potassium ion per subunit.</text>
</comment>
<evidence type="ECO:0000256" key="7">
    <source>
        <dbReference type="ARBA" id="ARBA00022840"/>
    </source>
</evidence>
<dbReference type="PANTHER" id="PTHR12592">
    <property type="entry name" value="ATP-DEPENDENT (S)-NAD(P)H-HYDRATE DEHYDRATASE FAMILY MEMBER"/>
    <property type="match status" value="1"/>
</dbReference>
<gene>
    <name evidence="18" type="primary">nnrE</name>
    <name evidence="17" type="synonym">nnrD</name>
    <name evidence="22" type="ORF">FK529_11720</name>
</gene>
<evidence type="ECO:0000256" key="14">
    <source>
        <dbReference type="ARBA" id="ARBA00025153"/>
    </source>
</evidence>
<keyword evidence="9 18" id="KW-0630">Potassium</keyword>
<feature type="binding site" evidence="18">
    <location>
        <position position="148"/>
    </location>
    <ligand>
        <name>(6S)-NADPHX</name>
        <dbReference type="ChEBI" id="CHEBI:64076"/>
    </ligand>
</feature>
<dbReference type="EC" id="5.1.99.6" evidence="19"/>
<evidence type="ECO:0000256" key="11">
    <source>
        <dbReference type="ARBA" id="ARBA00023235"/>
    </source>
</evidence>